<dbReference type="Pfam" id="PF00512">
    <property type="entry name" value="HisKA"/>
    <property type="match status" value="1"/>
</dbReference>
<dbReference type="SUPFAM" id="SSF158472">
    <property type="entry name" value="HAMP domain-like"/>
    <property type="match status" value="1"/>
</dbReference>
<dbReference type="Gene3D" id="3.30.565.10">
    <property type="entry name" value="Histidine kinase-like ATPase, C-terminal domain"/>
    <property type="match status" value="1"/>
</dbReference>
<keyword evidence="7 13" id="KW-0418">Kinase</keyword>
<gene>
    <name evidence="13" type="ORF">EV681_1306</name>
</gene>
<dbReference type="InterPro" id="IPR036097">
    <property type="entry name" value="HisK_dim/P_sf"/>
</dbReference>
<protein>
    <recommendedName>
        <fullName evidence="3">histidine kinase</fullName>
        <ecNumber evidence="3">2.7.13.3</ecNumber>
    </recommendedName>
</protein>
<comment type="subcellular location">
    <subcellularLocation>
        <location evidence="2">Membrane</location>
    </subcellularLocation>
</comment>
<dbReference type="PANTHER" id="PTHR45436:SF16">
    <property type="entry name" value="HISTIDINE KINASE"/>
    <property type="match status" value="1"/>
</dbReference>
<dbReference type="SMART" id="SM00387">
    <property type="entry name" value="HATPase_c"/>
    <property type="match status" value="1"/>
</dbReference>
<comment type="catalytic activity">
    <reaction evidence="1">
        <text>ATP + protein L-histidine = ADP + protein N-phospho-L-histidine.</text>
        <dbReference type="EC" id="2.7.13.3"/>
    </reaction>
</comment>
<keyword evidence="14" id="KW-1185">Reference proteome</keyword>
<keyword evidence="9" id="KW-0902">Two-component regulatory system</keyword>
<evidence type="ECO:0000256" key="10">
    <source>
        <dbReference type="SAM" id="Phobius"/>
    </source>
</evidence>
<keyword evidence="4" id="KW-0597">Phosphoprotein</keyword>
<feature type="domain" description="Histidine kinase" evidence="11">
    <location>
        <begin position="223"/>
        <end position="440"/>
    </location>
</feature>
<comment type="caution">
    <text evidence="13">The sequence shown here is derived from an EMBL/GenBank/DDBJ whole genome shotgun (WGS) entry which is preliminary data.</text>
</comment>
<dbReference type="SUPFAM" id="SSF55874">
    <property type="entry name" value="ATPase domain of HSP90 chaperone/DNA topoisomerase II/histidine kinase"/>
    <property type="match status" value="1"/>
</dbReference>
<organism evidence="13 14">
    <name type="scientific">Advenella incenata</name>
    <dbReference type="NCBI Taxonomy" id="267800"/>
    <lineage>
        <taxon>Bacteria</taxon>
        <taxon>Pseudomonadati</taxon>
        <taxon>Pseudomonadota</taxon>
        <taxon>Betaproteobacteria</taxon>
        <taxon>Burkholderiales</taxon>
        <taxon>Alcaligenaceae</taxon>
    </lineage>
</organism>
<dbReference type="Gene3D" id="1.10.287.130">
    <property type="match status" value="1"/>
</dbReference>
<dbReference type="EC" id="2.7.13.3" evidence="3"/>
<accession>A0A4Q7VSJ1</accession>
<dbReference type="Pfam" id="PF00672">
    <property type="entry name" value="HAMP"/>
    <property type="match status" value="1"/>
</dbReference>
<dbReference type="SMART" id="SM00304">
    <property type="entry name" value="HAMP"/>
    <property type="match status" value="1"/>
</dbReference>
<dbReference type="GO" id="GO:0000155">
    <property type="term" value="F:phosphorelay sensor kinase activity"/>
    <property type="evidence" value="ECO:0007669"/>
    <property type="project" value="InterPro"/>
</dbReference>
<evidence type="ECO:0000259" key="12">
    <source>
        <dbReference type="PROSITE" id="PS50885"/>
    </source>
</evidence>
<evidence type="ECO:0000256" key="4">
    <source>
        <dbReference type="ARBA" id="ARBA00022553"/>
    </source>
</evidence>
<dbReference type="GO" id="GO:0005886">
    <property type="term" value="C:plasma membrane"/>
    <property type="evidence" value="ECO:0007669"/>
    <property type="project" value="TreeGrafter"/>
</dbReference>
<keyword evidence="6 10" id="KW-0812">Transmembrane</keyword>
<dbReference type="SUPFAM" id="SSF47384">
    <property type="entry name" value="Homodimeric domain of signal transducing histidine kinase"/>
    <property type="match status" value="1"/>
</dbReference>
<dbReference type="AlphaFoldDB" id="A0A4Q7VSJ1"/>
<evidence type="ECO:0000256" key="1">
    <source>
        <dbReference type="ARBA" id="ARBA00000085"/>
    </source>
</evidence>
<dbReference type="PANTHER" id="PTHR45436">
    <property type="entry name" value="SENSOR HISTIDINE KINASE YKOH"/>
    <property type="match status" value="1"/>
</dbReference>
<dbReference type="PROSITE" id="PS50885">
    <property type="entry name" value="HAMP"/>
    <property type="match status" value="1"/>
</dbReference>
<dbReference type="OrthoDB" id="9121563at2"/>
<keyword evidence="8 10" id="KW-1133">Transmembrane helix</keyword>
<sequence length="440" mass="49185">MKNRGSLSLTQRMSLALTGAVTLFVVALCVLSLWAFDSMEDNLVDSTLLAEKDRIVALDAHLASRPDNGAQESQNQPIRRWDIASAADESQLPSLLRNLNDGAYFMQPGDDTWHVLVFSRDQGKTVLLYDATLNEQRVHDFALIVIMAGMLCIGLSYFLARGVSRRITDPVQSLTQTLSTWAPGASNLSPSRNDEVGRLIEAFNRMQSQVEKSIAQEKEFSANLNHEIRTPLTTIRTDAELALEDTLLLDETRMRLKRTLSNVDLITDTLESTVHLKTQARQNPEPVNLRDCLENAWSTSTGDNEDIKLQLINQLLPGEVLTVNRYAMQMIMRNLIRNTLEHAAATTLTVYLSGTRLYFEDNGKGIAQADLPRIFERYYSGHTRDTQMAENSSAIAAAPKRRGLGLAIVQHICELEHWTIRVESSTQPGASMTRFILQVA</sequence>
<evidence type="ECO:0000313" key="14">
    <source>
        <dbReference type="Proteomes" id="UP000293398"/>
    </source>
</evidence>
<evidence type="ECO:0000256" key="2">
    <source>
        <dbReference type="ARBA" id="ARBA00004370"/>
    </source>
</evidence>
<dbReference type="SMART" id="SM00388">
    <property type="entry name" value="HisKA"/>
    <property type="match status" value="1"/>
</dbReference>
<keyword evidence="5" id="KW-0808">Transferase</keyword>
<name>A0A4Q7VSJ1_9BURK</name>
<feature type="transmembrane region" description="Helical" evidence="10">
    <location>
        <begin position="141"/>
        <end position="160"/>
    </location>
</feature>
<dbReference type="Proteomes" id="UP000293398">
    <property type="component" value="Unassembled WGS sequence"/>
</dbReference>
<evidence type="ECO:0000256" key="8">
    <source>
        <dbReference type="ARBA" id="ARBA00022989"/>
    </source>
</evidence>
<feature type="domain" description="HAMP" evidence="12">
    <location>
        <begin position="165"/>
        <end position="215"/>
    </location>
</feature>
<dbReference type="InterPro" id="IPR003660">
    <property type="entry name" value="HAMP_dom"/>
</dbReference>
<evidence type="ECO:0000256" key="9">
    <source>
        <dbReference type="ARBA" id="ARBA00023012"/>
    </source>
</evidence>
<dbReference type="EMBL" id="SHKO01000001">
    <property type="protein sequence ID" value="RZT99520.1"/>
    <property type="molecule type" value="Genomic_DNA"/>
</dbReference>
<dbReference type="InterPro" id="IPR003594">
    <property type="entry name" value="HATPase_dom"/>
</dbReference>
<dbReference type="InterPro" id="IPR005467">
    <property type="entry name" value="His_kinase_dom"/>
</dbReference>
<dbReference type="CDD" id="cd06225">
    <property type="entry name" value="HAMP"/>
    <property type="match status" value="1"/>
</dbReference>
<evidence type="ECO:0000256" key="3">
    <source>
        <dbReference type="ARBA" id="ARBA00012438"/>
    </source>
</evidence>
<evidence type="ECO:0000256" key="6">
    <source>
        <dbReference type="ARBA" id="ARBA00022692"/>
    </source>
</evidence>
<feature type="transmembrane region" description="Helical" evidence="10">
    <location>
        <begin position="12"/>
        <end position="36"/>
    </location>
</feature>
<evidence type="ECO:0000313" key="13">
    <source>
        <dbReference type="EMBL" id="RZT99520.1"/>
    </source>
</evidence>
<evidence type="ECO:0000256" key="5">
    <source>
        <dbReference type="ARBA" id="ARBA00022679"/>
    </source>
</evidence>
<dbReference type="InterPro" id="IPR050428">
    <property type="entry name" value="TCS_sensor_his_kinase"/>
</dbReference>
<evidence type="ECO:0000256" key="7">
    <source>
        <dbReference type="ARBA" id="ARBA00022777"/>
    </source>
</evidence>
<dbReference type="InterPro" id="IPR036890">
    <property type="entry name" value="HATPase_C_sf"/>
</dbReference>
<dbReference type="CDD" id="cd00075">
    <property type="entry name" value="HATPase"/>
    <property type="match status" value="1"/>
</dbReference>
<reference evidence="13 14" key="1">
    <citation type="submission" date="2019-02" db="EMBL/GenBank/DDBJ databases">
        <title>Genomic Encyclopedia of Type Strains, Phase IV (KMG-IV): sequencing the most valuable type-strain genomes for metagenomic binning, comparative biology and taxonomic classification.</title>
        <authorList>
            <person name="Goeker M."/>
        </authorList>
    </citation>
    <scope>NUCLEOTIDE SEQUENCE [LARGE SCALE GENOMIC DNA]</scope>
    <source>
        <strain evidence="13 14">DSM 23814</strain>
    </source>
</reference>
<dbReference type="CDD" id="cd00082">
    <property type="entry name" value="HisKA"/>
    <property type="match status" value="1"/>
</dbReference>
<dbReference type="Gene3D" id="6.10.340.10">
    <property type="match status" value="1"/>
</dbReference>
<proteinExistence type="predicted"/>
<evidence type="ECO:0000259" key="11">
    <source>
        <dbReference type="PROSITE" id="PS50109"/>
    </source>
</evidence>
<dbReference type="RefSeq" id="WP_130303541.1">
    <property type="nucleotide sequence ID" value="NZ_SHKO01000001.1"/>
</dbReference>
<dbReference type="Pfam" id="PF02518">
    <property type="entry name" value="HATPase_c"/>
    <property type="match status" value="1"/>
</dbReference>
<dbReference type="InterPro" id="IPR003661">
    <property type="entry name" value="HisK_dim/P_dom"/>
</dbReference>
<dbReference type="PROSITE" id="PS50109">
    <property type="entry name" value="HIS_KIN"/>
    <property type="match status" value="1"/>
</dbReference>
<keyword evidence="10" id="KW-0472">Membrane</keyword>